<dbReference type="GO" id="GO:0046872">
    <property type="term" value="F:metal ion binding"/>
    <property type="evidence" value="ECO:0007669"/>
    <property type="project" value="UniProtKB-KW"/>
</dbReference>
<feature type="domain" description="C2" evidence="4">
    <location>
        <begin position="1"/>
        <end position="104"/>
    </location>
</feature>
<dbReference type="FunFam" id="2.60.40.150:FF:000173">
    <property type="entry name" value="Calpain 5b"/>
    <property type="match status" value="1"/>
</dbReference>
<reference evidence="5 6" key="1">
    <citation type="submission" date="2015-08" db="EMBL/GenBank/DDBJ databases">
        <title>The genome of the Asian arowana (Scleropages formosus).</title>
        <authorList>
            <person name="Tan M.H."/>
            <person name="Gan H.M."/>
            <person name="Croft L.J."/>
            <person name="Austin C.M."/>
        </authorList>
    </citation>
    <scope>NUCLEOTIDE SEQUENCE [LARGE SCALE GENOMIC DNA]</scope>
    <source>
        <strain evidence="5">Aro1</strain>
    </source>
</reference>
<gene>
    <name evidence="5" type="ORF">Z043_116957</name>
</gene>
<organism evidence="5 6">
    <name type="scientific">Scleropages formosus</name>
    <name type="common">Asian bonytongue</name>
    <name type="synonym">Osteoglossum formosum</name>
    <dbReference type="NCBI Taxonomy" id="113540"/>
    <lineage>
        <taxon>Eukaryota</taxon>
        <taxon>Metazoa</taxon>
        <taxon>Chordata</taxon>
        <taxon>Craniata</taxon>
        <taxon>Vertebrata</taxon>
        <taxon>Euteleostomi</taxon>
        <taxon>Actinopterygii</taxon>
        <taxon>Neopterygii</taxon>
        <taxon>Teleostei</taxon>
        <taxon>Osteoglossocephala</taxon>
        <taxon>Osteoglossomorpha</taxon>
        <taxon>Osteoglossiformes</taxon>
        <taxon>Osteoglossidae</taxon>
        <taxon>Scleropages</taxon>
    </lineage>
</organism>
<keyword evidence="2" id="KW-0479">Metal-binding</keyword>
<dbReference type="SUPFAM" id="SSF49562">
    <property type="entry name" value="C2 domain (Calcium/lipid-binding domain, CaLB)"/>
    <property type="match status" value="1"/>
</dbReference>
<dbReference type="InterPro" id="IPR035892">
    <property type="entry name" value="C2_domain_sf"/>
</dbReference>
<evidence type="ECO:0000256" key="2">
    <source>
        <dbReference type="ARBA" id="ARBA00022723"/>
    </source>
</evidence>
<dbReference type="Gene3D" id="2.60.40.150">
    <property type="entry name" value="C2 domain"/>
    <property type="match status" value="1"/>
</dbReference>
<dbReference type="CDD" id="cd04046">
    <property type="entry name" value="C2_Calpain"/>
    <property type="match status" value="1"/>
</dbReference>
<dbReference type="InterPro" id="IPR000008">
    <property type="entry name" value="C2_dom"/>
</dbReference>
<keyword evidence="3" id="KW-0106">Calcium</keyword>
<dbReference type="InterPro" id="IPR033884">
    <property type="entry name" value="C2_Calpain"/>
</dbReference>
<dbReference type="PROSITE" id="PS50004">
    <property type="entry name" value="C2"/>
    <property type="match status" value="1"/>
</dbReference>
<dbReference type="EMBL" id="JARO02006866">
    <property type="protein sequence ID" value="KPP64671.1"/>
    <property type="molecule type" value="Genomic_DNA"/>
</dbReference>
<evidence type="ECO:0000259" key="4">
    <source>
        <dbReference type="PROSITE" id="PS50004"/>
    </source>
</evidence>
<evidence type="ECO:0000256" key="3">
    <source>
        <dbReference type="ARBA" id="ARBA00022837"/>
    </source>
</evidence>
<name>A0A0P7WS49_SCLFO</name>
<dbReference type="Pfam" id="PF00168">
    <property type="entry name" value="C2"/>
    <property type="match status" value="1"/>
</dbReference>
<dbReference type="Proteomes" id="UP000034805">
    <property type="component" value="Unassembled WGS sequence"/>
</dbReference>
<comment type="caution">
    <text evidence="5">The sequence shown here is derived from an EMBL/GenBank/DDBJ whole genome shotgun (WGS) entry which is preliminary data.</text>
</comment>
<comment type="similarity">
    <text evidence="1">Belongs to the MCTP family.</text>
</comment>
<evidence type="ECO:0000313" key="6">
    <source>
        <dbReference type="Proteomes" id="UP000034805"/>
    </source>
</evidence>
<dbReference type="AlphaFoldDB" id="A0A0P7WS49"/>
<accession>A0A0P7WS49</accession>
<dbReference type="STRING" id="113540.ENSSFOP00015073082"/>
<protein>
    <recommendedName>
        <fullName evidence="4">C2 domain-containing protein</fullName>
    </recommendedName>
</protein>
<proteinExistence type="inferred from homology"/>
<dbReference type="PANTHER" id="PTHR45911">
    <property type="entry name" value="C2 DOMAIN-CONTAINING PROTEIN"/>
    <property type="match status" value="1"/>
</dbReference>
<evidence type="ECO:0000256" key="1">
    <source>
        <dbReference type="ARBA" id="ARBA00007923"/>
    </source>
</evidence>
<dbReference type="SMART" id="SM00239">
    <property type="entry name" value="C2"/>
    <property type="match status" value="1"/>
</dbReference>
<sequence>MCGYPSLVTQVHVVRADGLQAQDSDGASDPYVVMSCEGHKVRSPVHKDTLSPDFNVKGVFYRKKANGTIHIEIYNRNIVSDSFLGQVTLTSKPNEPQEVRTLHLRDKGNRQNDDLPGTVTVKLLTSNVLTNI</sequence>
<evidence type="ECO:0000313" key="5">
    <source>
        <dbReference type="EMBL" id="KPP64671.1"/>
    </source>
</evidence>